<evidence type="ECO:0000313" key="11">
    <source>
        <dbReference type="Proteomes" id="UP000184474"/>
    </source>
</evidence>
<feature type="domain" description="RagB/SusD" evidence="8">
    <location>
        <begin position="368"/>
        <end position="530"/>
    </location>
</feature>
<dbReference type="AlphaFoldDB" id="A0A1M6UY45"/>
<keyword evidence="4" id="KW-0472">Membrane</keyword>
<evidence type="ECO:0000259" key="9">
    <source>
        <dbReference type="Pfam" id="PF14322"/>
    </source>
</evidence>
<comment type="similarity">
    <text evidence="2">Belongs to the SusD family.</text>
</comment>
<sequence>MKKLYIYIMALGIAATASSCSDSFLDTEPITTITDANFYKTVEDADLALVGCYDGVQQIYANGVAFPVASEVMSDNCFGATGNNDALGYQVMDELDLSRSPGEVNLLDATWAAYYKAIYRVNVLLQKMDQIDWTGQEDYRNVVEAQARFLRAYSYFDMVRLWERVPLVTEPTDENVPQSEPDAIYAQITEDLLYAAEFGSETVEAGRINKWVAKAYLARVYMFYTGYYGAADLVGQATKAEVLQGLEDVISEGAYELVADYKNLWPAASSTINTAGDGLETTYAGKDNSETIFAIKYNITSDYDGNVDGNQWLVMLGLRSQSFSPYGKGWGACTVLPSLYNAYEAGDTRREASIIGINEEALDFDNSDQREYTGYTNKKYTPLANPDGQDVSEANGSTNFQIGQYQDFVVMRYADVLLMAAELGSGSAQSYFDQVRTRSGLASKPATVTNILEERRLEFAFEGIRYWDLLRQGVDAAASKLAFSGTVENGGVATPKTIAATNVQTTRGLLMIPQNQITRSAGVLTQNEGWK</sequence>
<evidence type="ECO:0000256" key="6">
    <source>
        <dbReference type="SAM" id="MobiDB-lite"/>
    </source>
</evidence>
<evidence type="ECO:0000256" key="5">
    <source>
        <dbReference type="ARBA" id="ARBA00023237"/>
    </source>
</evidence>
<dbReference type="InterPro" id="IPR012944">
    <property type="entry name" value="SusD_RagB_dom"/>
</dbReference>
<dbReference type="Pfam" id="PF14322">
    <property type="entry name" value="SusD-like_3"/>
    <property type="match status" value="1"/>
</dbReference>
<dbReference type="SUPFAM" id="SSF48452">
    <property type="entry name" value="TPR-like"/>
    <property type="match status" value="1"/>
</dbReference>
<evidence type="ECO:0000256" key="7">
    <source>
        <dbReference type="SAM" id="SignalP"/>
    </source>
</evidence>
<dbReference type="STRING" id="156994.SAMN04488028_10839"/>
<evidence type="ECO:0000256" key="1">
    <source>
        <dbReference type="ARBA" id="ARBA00004442"/>
    </source>
</evidence>
<evidence type="ECO:0000256" key="4">
    <source>
        <dbReference type="ARBA" id="ARBA00023136"/>
    </source>
</evidence>
<dbReference type="GO" id="GO:0009279">
    <property type="term" value="C:cell outer membrane"/>
    <property type="evidence" value="ECO:0007669"/>
    <property type="project" value="UniProtKB-SubCell"/>
</dbReference>
<evidence type="ECO:0000259" key="8">
    <source>
        <dbReference type="Pfam" id="PF07980"/>
    </source>
</evidence>
<keyword evidence="5" id="KW-0998">Cell outer membrane</keyword>
<dbReference type="Gene3D" id="1.25.40.390">
    <property type="match status" value="1"/>
</dbReference>
<feature type="signal peptide" evidence="7">
    <location>
        <begin position="1"/>
        <end position="19"/>
    </location>
</feature>
<evidence type="ECO:0000256" key="3">
    <source>
        <dbReference type="ARBA" id="ARBA00022729"/>
    </source>
</evidence>
<feature type="domain" description="SusD-like N-terminal" evidence="9">
    <location>
        <begin position="108"/>
        <end position="222"/>
    </location>
</feature>
<protein>
    <submittedName>
        <fullName evidence="10">Starch-binding associating with outer membrane</fullName>
    </submittedName>
</protein>
<name>A0A1M6UY45_REIAG</name>
<evidence type="ECO:0000313" key="10">
    <source>
        <dbReference type="EMBL" id="SHK74015.1"/>
    </source>
</evidence>
<accession>A0A1M6UY45</accession>
<keyword evidence="11" id="KW-1185">Reference proteome</keyword>
<proteinExistence type="inferred from homology"/>
<comment type="subcellular location">
    <subcellularLocation>
        <location evidence="1">Cell outer membrane</location>
    </subcellularLocation>
</comment>
<keyword evidence="3 7" id="KW-0732">Signal</keyword>
<dbReference type="PROSITE" id="PS51257">
    <property type="entry name" value="PROKAR_LIPOPROTEIN"/>
    <property type="match status" value="1"/>
</dbReference>
<organism evidence="10 11">
    <name type="scientific">Reichenbachiella agariperforans</name>
    <dbReference type="NCBI Taxonomy" id="156994"/>
    <lineage>
        <taxon>Bacteria</taxon>
        <taxon>Pseudomonadati</taxon>
        <taxon>Bacteroidota</taxon>
        <taxon>Cytophagia</taxon>
        <taxon>Cytophagales</taxon>
        <taxon>Reichenbachiellaceae</taxon>
        <taxon>Reichenbachiella</taxon>
    </lineage>
</organism>
<evidence type="ECO:0000256" key="2">
    <source>
        <dbReference type="ARBA" id="ARBA00006275"/>
    </source>
</evidence>
<reference evidence="11" key="1">
    <citation type="submission" date="2016-11" db="EMBL/GenBank/DDBJ databases">
        <authorList>
            <person name="Varghese N."/>
            <person name="Submissions S."/>
        </authorList>
    </citation>
    <scope>NUCLEOTIDE SEQUENCE [LARGE SCALE GENOMIC DNA]</scope>
    <source>
        <strain evidence="11">DSM 26134</strain>
    </source>
</reference>
<dbReference type="EMBL" id="FRAA01000008">
    <property type="protein sequence ID" value="SHK74015.1"/>
    <property type="molecule type" value="Genomic_DNA"/>
</dbReference>
<dbReference type="RefSeq" id="WP_073124567.1">
    <property type="nucleotide sequence ID" value="NZ_FRAA01000008.1"/>
</dbReference>
<dbReference type="InterPro" id="IPR011990">
    <property type="entry name" value="TPR-like_helical_dom_sf"/>
</dbReference>
<dbReference type="Pfam" id="PF07980">
    <property type="entry name" value="SusD_RagB"/>
    <property type="match status" value="1"/>
</dbReference>
<feature type="chain" id="PRO_5012725983" evidence="7">
    <location>
        <begin position="20"/>
        <end position="531"/>
    </location>
</feature>
<dbReference type="Proteomes" id="UP000184474">
    <property type="component" value="Unassembled WGS sequence"/>
</dbReference>
<feature type="region of interest" description="Disordered" evidence="6">
    <location>
        <begin position="376"/>
        <end position="395"/>
    </location>
</feature>
<gene>
    <name evidence="10" type="ORF">SAMN04488028_10839</name>
</gene>
<dbReference type="InterPro" id="IPR033985">
    <property type="entry name" value="SusD-like_N"/>
</dbReference>